<evidence type="ECO:0000256" key="10">
    <source>
        <dbReference type="ARBA" id="ARBA00023286"/>
    </source>
</evidence>
<evidence type="ECO:0000256" key="7">
    <source>
        <dbReference type="ARBA" id="ARBA00023136"/>
    </source>
</evidence>
<dbReference type="Gene3D" id="3.40.190.10">
    <property type="entry name" value="Periplasmic binding protein-like II"/>
    <property type="match status" value="1"/>
</dbReference>
<keyword evidence="2" id="KW-0813">Transport</keyword>
<organism evidence="14 15">
    <name type="scientific">Trichonephila clavata</name>
    <name type="common">Joro spider</name>
    <name type="synonym">Nephila clavata</name>
    <dbReference type="NCBI Taxonomy" id="2740835"/>
    <lineage>
        <taxon>Eukaryota</taxon>
        <taxon>Metazoa</taxon>
        <taxon>Ecdysozoa</taxon>
        <taxon>Arthropoda</taxon>
        <taxon>Chelicerata</taxon>
        <taxon>Arachnida</taxon>
        <taxon>Araneae</taxon>
        <taxon>Araneomorphae</taxon>
        <taxon>Entelegynae</taxon>
        <taxon>Araneoidea</taxon>
        <taxon>Nephilidae</taxon>
        <taxon>Trichonephila</taxon>
    </lineage>
</organism>
<evidence type="ECO:0000256" key="5">
    <source>
        <dbReference type="ARBA" id="ARBA00022989"/>
    </source>
</evidence>
<evidence type="ECO:0000256" key="3">
    <source>
        <dbReference type="ARBA" id="ARBA00022475"/>
    </source>
</evidence>
<dbReference type="PANTHER" id="PTHR42643:SF24">
    <property type="entry name" value="IONOTROPIC RECEPTOR 60A"/>
    <property type="match status" value="1"/>
</dbReference>
<feature type="transmembrane region" description="Helical" evidence="12">
    <location>
        <begin position="196"/>
        <end position="218"/>
    </location>
</feature>
<evidence type="ECO:0000256" key="11">
    <source>
        <dbReference type="ARBA" id="ARBA00023303"/>
    </source>
</evidence>
<evidence type="ECO:0000313" key="15">
    <source>
        <dbReference type="Proteomes" id="UP000887116"/>
    </source>
</evidence>
<keyword evidence="9" id="KW-0325">Glycoprotein</keyword>
<comment type="subcellular location">
    <subcellularLocation>
        <location evidence="1">Cell membrane</location>
        <topology evidence="1">Multi-pass membrane protein</topology>
    </subcellularLocation>
</comment>
<name>A0A8X6JKJ6_TRICU</name>
<protein>
    <submittedName>
        <fullName evidence="14">Lig_chan-Glu_bd domain-containing protein</fullName>
    </submittedName>
</protein>
<evidence type="ECO:0000259" key="13">
    <source>
        <dbReference type="SMART" id="SM00918"/>
    </source>
</evidence>
<evidence type="ECO:0000256" key="4">
    <source>
        <dbReference type="ARBA" id="ARBA00022692"/>
    </source>
</evidence>
<dbReference type="Proteomes" id="UP000887116">
    <property type="component" value="Unassembled WGS sequence"/>
</dbReference>
<keyword evidence="6" id="KW-0406">Ion transport</keyword>
<proteinExistence type="predicted"/>
<keyword evidence="11" id="KW-0407">Ion channel</keyword>
<dbReference type="Pfam" id="PF10613">
    <property type="entry name" value="Lig_chan-Glu_bd"/>
    <property type="match status" value="1"/>
</dbReference>
<dbReference type="GO" id="GO:0015276">
    <property type="term" value="F:ligand-gated monoatomic ion channel activity"/>
    <property type="evidence" value="ECO:0007669"/>
    <property type="project" value="InterPro"/>
</dbReference>
<keyword evidence="10" id="KW-1071">Ligand-gated ion channel</keyword>
<reference evidence="14" key="1">
    <citation type="submission" date="2020-07" db="EMBL/GenBank/DDBJ databases">
        <title>Multicomponent nature underlies the extraordinary mechanical properties of spider dragline silk.</title>
        <authorList>
            <person name="Kono N."/>
            <person name="Nakamura H."/>
            <person name="Mori M."/>
            <person name="Yoshida Y."/>
            <person name="Ohtoshi R."/>
            <person name="Malay A.D."/>
            <person name="Moran D.A.P."/>
            <person name="Tomita M."/>
            <person name="Numata K."/>
            <person name="Arakawa K."/>
        </authorList>
    </citation>
    <scope>NUCLEOTIDE SEQUENCE</scope>
</reference>
<sequence length="437" mass="50060">MTSKGELRNIRAVYSNLPPFVIVKNVNGSSVLAGFIPEIVRAVAKKMNWKIIFIREPYDNYGSWENNTWTGMVGMLYRKEVDFILNPIIPKAGILEFAYFTNPITIEAFTILSGKKIQEAGFFLYFSVLKNSVWMTMIITLTVVAATSAILYIKVQKTKTFSWVETIGRYCWNFLSNMLKQYPSEKYLLRKNKERLSVFLPLLATLWIVGISLVMNAFQSLLVSKLTVRKSQPYIDTMADLLKTDKTIGIAPVEIKFEEALENSSIPLYEAVLKKVKKNFLPQDVVFSDQTMKKVEKGKFCIFHGHLILKYKLSGFFKKYAFCNMHLSDHYFYPFALPIAMHRKISRSLYDDFNYGVTRLIDADLTGKIFKSDLEGSKLCTGYSDTTLRPLSINNIYGVLIMWTAGLVAATLVFAFEIISKRYNLSLLKSIITKKIR</sequence>
<keyword evidence="8" id="KW-0675">Receptor</keyword>
<evidence type="ECO:0000256" key="12">
    <source>
        <dbReference type="SAM" id="Phobius"/>
    </source>
</evidence>
<feature type="transmembrane region" description="Helical" evidence="12">
    <location>
        <begin position="396"/>
        <end position="419"/>
    </location>
</feature>
<dbReference type="SMART" id="SM00918">
    <property type="entry name" value="Lig_chan-Glu_bd"/>
    <property type="match status" value="1"/>
</dbReference>
<gene>
    <name evidence="14" type="primary">AVEN_76531_1</name>
    <name evidence="14" type="ORF">TNCT_479741</name>
</gene>
<dbReference type="OrthoDB" id="6418026at2759"/>
<evidence type="ECO:0000256" key="1">
    <source>
        <dbReference type="ARBA" id="ARBA00004651"/>
    </source>
</evidence>
<dbReference type="InterPro" id="IPR052192">
    <property type="entry name" value="Insect_Ionotropic_Sensory_Rcpt"/>
</dbReference>
<evidence type="ECO:0000256" key="6">
    <source>
        <dbReference type="ARBA" id="ARBA00023065"/>
    </source>
</evidence>
<keyword evidence="7 12" id="KW-0472">Membrane</keyword>
<evidence type="ECO:0000256" key="8">
    <source>
        <dbReference type="ARBA" id="ARBA00023170"/>
    </source>
</evidence>
<keyword evidence="3" id="KW-1003">Cell membrane</keyword>
<feature type="domain" description="Ionotropic glutamate receptor L-glutamate and glycine-binding" evidence="13">
    <location>
        <begin position="19"/>
        <end position="78"/>
    </location>
</feature>
<keyword evidence="15" id="KW-1185">Reference proteome</keyword>
<accession>A0A8X6JKJ6</accession>
<dbReference type="GO" id="GO:0005886">
    <property type="term" value="C:plasma membrane"/>
    <property type="evidence" value="ECO:0007669"/>
    <property type="project" value="UniProtKB-SubCell"/>
</dbReference>
<dbReference type="InterPro" id="IPR019594">
    <property type="entry name" value="Glu/Gly-bd"/>
</dbReference>
<keyword evidence="5 12" id="KW-1133">Transmembrane helix</keyword>
<keyword evidence="4 12" id="KW-0812">Transmembrane</keyword>
<evidence type="ECO:0000256" key="9">
    <source>
        <dbReference type="ARBA" id="ARBA00023180"/>
    </source>
</evidence>
<dbReference type="EMBL" id="BMAO01016665">
    <property type="protein sequence ID" value="GFR10221.1"/>
    <property type="molecule type" value="Genomic_DNA"/>
</dbReference>
<dbReference type="PANTHER" id="PTHR42643">
    <property type="entry name" value="IONOTROPIC RECEPTOR 20A-RELATED"/>
    <property type="match status" value="1"/>
</dbReference>
<dbReference type="AlphaFoldDB" id="A0A8X6JKJ6"/>
<dbReference type="SUPFAM" id="SSF53850">
    <property type="entry name" value="Periplasmic binding protein-like II"/>
    <property type="match status" value="1"/>
</dbReference>
<comment type="caution">
    <text evidence="14">The sequence shown here is derived from an EMBL/GenBank/DDBJ whole genome shotgun (WGS) entry which is preliminary data.</text>
</comment>
<evidence type="ECO:0000313" key="14">
    <source>
        <dbReference type="EMBL" id="GFR10221.1"/>
    </source>
</evidence>
<evidence type="ECO:0000256" key="2">
    <source>
        <dbReference type="ARBA" id="ARBA00022448"/>
    </source>
</evidence>
<feature type="transmembrane region" description="Helical" evidence="12">
    <location>
        <begin position="133"/>
        <end position="153"/>
    </location>
</feature>